<keyword evidence="10 13" id="KW-0067">ATP-binding</keyword>
<evidence type="ECO:0000256" key="8">
    <source>
        <dbReference type="ARBA" id="ARBA00022695"/>
    </source>
</evidence>
<dbReference type="Proteomes" id="UP000251571">
    <property type="component" value="Unassembled WGS sequence"/>
</dbReference>
<proteinExistence type="inferred from homology"/>
<evidence type="ECO:0000256" key="12">
    <source>
        <dbReference type="ARBA" id="ARBA00048366"/>
    </source>
</evidence>
<dbReference type="PANTHER" id="PTHR17490">
    <property type="entry name" value="SUA5"/>
    <property type="match status" value="1"/>
</dbReference>
<feature type="binding site" evidence="14">
    <location>
        <position position="67"/>
    </location>
    <ligand>
        <name>L-threonine</name>
        <dbReference type="ChEBI" id="CHEBI:57926"/>
    </ligand>
</feature>
<dbReference type="InterPro" id="IPR050156">
    <property type="entry name" value="TC-AMP_synthase_SUA5"/>
</dbReference>
<sequence length="319" mass="33025">MASTETRRHGGAPVSLDVAAEMLRAGRIVAFPTETVYGLGALATDGQAVARVFEAKGRPSFNPLIVHVCDQEAARALAVFDADAEALAARFWPGPLTLVLPLREGHGLSPLVTAGLDTVGLRVPAAPIARDLLKRVGAPIAAPSANLSGRLSPTRAAHVAEGVGPRIDGWVDGGVCAVGLESTILRTQPLALLREGGVTAEEIEAVLGRPLPRDLTPGRVQAPGQLSSHYAPGLPVRLDVTEPSADAVLVGFGPVAGDLTLSASGDLREAAAALFDTLHQAELRARALGRGRIDVAPIPERGLGRAIADRLRRAAAPRP</sequence>
<dbReference type="Gene3D" id="3.40.50.11030">
    <property type="entry name" value="Threonylcarbamoyl-AMP synthase, C-terminal domain"/>
    <property type="match status" value="1"/>
</dbReference>
<gene>
    <name evidence="16" type="ORF">BCF38_1247</name>
    <name evidence="17" type="ORF">SAMN05421539_1247</name>
</gene>
<feature type="domain" description="YrdC-like" evidence="15">
    <location>
        <begin position="13"/>
        <end position="198"/>
    </location>
</feature>
<dbReference type="GO" id="GO:0008033">
    <property type="term" value="P:tRNA processing"/>
    <property type="evidence" value="ECO:0007669"/>
    <property type="project" value="UniProtKB-KW"/>
</dbReference>
<dbReference type="EMBL" id="UETC01000024">
    <property type="protein sequence ID" value="SSA51728.1"/>
    <property type="molecule type" value="Genomic_DNA"/>
</dbReference>
<dbReference type="GO" id="GO:0061710">
    <property type="term" value="F:L-threonylcarbamoyladenylate synthase"/>
    <property type="evidence" value="ECO:0007669"/>
    <property type="project" value="UniProtKB-EC"/>
</dbReference>
<evidence type="ECO:0000313" key="18">
    <source>
        <dbReference type="Proteomes" id="UP000245839"/>
    </source>
</evidence>
<keyword evidence="6 13" id="KW-0808">Transferase</keyword>
<comment type="catalytic activity">
    <reaction evidence="12 13">
        <text>L-threonine + hydrogencarbonate + ATP = L-threonylcarbamoyladenylate + diphosphate + H2O</text>
        <dbReference type="Rhea" id="RHEA:36407"/>
        <dbReference type="ChEBI" id="CHEBI:15377"/>
        <dbReference type="ChEBI" id="CHEBI:17544"/>
        <dbReference type="ChEBI" id="CHEBI:30616"/>
        <dbReference type="ChEBI" id="CHEBI:33019"/>
        <dbReference type="ChEBI" id="CHEBI:57926"/>
        <dbReference type="ChEBI" id="CHEBI:73682"/>
        <dbReference type="EC" id="2.7.7.87"/>
    </reaction>
</comment>
<dbReference type="EC" id="2.7.7.87" evidence="3 13"/>
<accession>A0A2Y9B8B9</accession>
<keyword evidence="5 13" id="KW-0963">Cytoplasm</keyword>
<evidence type="ECO:0000313" key="17">
    <source>
        <dbReference type="EMBL" id="SSA51728.1"/>
    </source>
</evidence>
<evidence type="ECO:0000256" key="6">
    <source>
        <dbReference type="ARBA" id="ARBA00022679"/>
    </source>
</evidence>
<dbReference type="OrthoDB" id="9814580at2"/>
<evidence type="ECO:0000256" key="13">
    <source>
        <dbReference type="PIRNR" id="PIRNR004930"/>
    </source>
</evidence>
<dbReference type="InterPro" id="IPR006070">
    <property type="entry name" value="Sua5-like_dom"/>
</dbReference>
<dbReference type="PROSITE" id="PS51163">
    <property type="entry name" value="YRDC"/>
    <property type="match status" value="1"/>
</dbReference>
<evidence type="ECO:0000256" key="2">
    <source>
        <dbReference type="ARBA" id="ARBA00007663"/>
    </source>
</evidence>
<evidence type="ECO:0000256" key="3">
    <source>
        <dbReference type="ARBA" id="ARBA00012584"/>
    </source>
</evidence>
<evidence type="ECO:0000256" key="9">
    <source>
        <dbReference type="ARBA" id="ARBA00022741"/>
    </source>
</evidence>
<keyword evidence="9 13" id="KW-0547">Nucleotide-binding</keyword>
<dbReference type="AlphaFoldDB" id="A0A2Y9B8B9"/>
<keyword evidence="8 13" id="KW-0548">Nucleotidyltransferase</keyword>
<evidence type="ECO:0000256" key="14">
    <source>
        <dbReference type="PIRSR" id="PIRSR004930-1"/>
    </source>
</evidence>
<dbReference type="NCBIfam" id="TIGR00057">
    <property type="entry name" value="L-threonylcarbamoyladenylate synthase"/>
    <property type="match status" value="1"/>
</dbReference>
<feature type="binding site" evidence="14">
    <location>
        <position position="118"/>
    </location>
    <ligand>
        <name>ATP</name>
        <dbReference type="ChEBI" id="CHEBI:30616"/>
    </ligand>
</feature>
<keyword evidence="7 13" id="KW-0819">tRNA processing</keyword>
<feature type="binding site" evidence="14">
    <location>
        <position position="122"/>
    </location>
    <ligand>
        <name>L-threonine</name>
        <dbReference type="ChEBI" id="CHEBI:57926"/>
    </ligand>
</feature>
<dbReference type="GO" id="GO:0005524">
    <property type="term" value="F:ATP binding"/>
    <property type="evidence" value="ECO:0007669"/>
    <property type="project" value="UniProtKB-UniRule"/>
</dbReference>
<dbReference type="RefSeq" id="WP_109566497.1">
    <property type="nucleotide sequence ID" value="NZ_QGDJ01000024.1"/>
</dbReference>
<feature type="binding site" evidence="14">
    <location>
        <position position="35"/>
    </location>
    <ligand>
        <name>L-threonine</name>
        <dbReference type="ChEBI" id="CHEBI:57926"/>
    </ligand>
</feature>
<dbReference type="GO" id="GO:0005737">
    <property type="term" value="C:cytoplasm"/>
    <property type="evidence" value="ECO:0007669"/>
    <property type="project" value="UniProtKB-SubCell"/>
</dbReference>
<name>A0A2Y9B8B9_9RHOB</name>
<feature type="binding site" evidence="14">
    <location>
        <position position="144"/>
    </location>
    <ligand>
        <name>ATP</name>
        <dbReference type="ChEBI" id="CHEBI:30616"/>
    </ligand>
</feature>
<dbReference type="GO" id="GO:0000049">
    <property type="term" value="F:tRNA binding"/>
    <property type="evidence" value="ECO:0007669"/>
    <property type="project" value="TreeGrafter"/>
</dbReference>
<dbReference type="GO" id="GO:0006450">
    <property type="term" value="P:regulation of translational fidelity"/>
    <property type="evidence" value="ECO:0007669"/>
    <property type="project" value="TreeGrafter"/>
</dbReference>
<evidence type="ECO:0000256" key="4">
    <source>
        <dbReference type="ARBA" id="ARBA00015492"/>
    </source>
</evidence>
<dbReference type="PIRSF" id="PIRSF004930">
    <property type="entry name" value="Tln_factor_SUA5"/>
    <property type="match status" value="1"/>
</dbReference>
<dbReference type="InterPro" id="IPR010923">
    <property type="entry name" value="T(6)A37_SUA5"/>
</dbReference>
<feature type="binding site" evidence="14">
    <location>
        <position position="152"/>
    </location>
    <ligand>
        <name>ATP</name>
        <dbReference type="ChEBI" id="CHEBI:30616"/>
    </ligand>
</feature>
<feature type="binding site" evidence="14">
    <location>
        <position position="142"/>
    </location>
    <ligand>
        <name>L-threonine</name>
        <dbReference type="ChEBI" id="CHEBI:57926"/>
    </ligand>
</feature>
<comment type="function">
    <text evidence="13">Required for the formation of a threonylcarbamoyl group on adenosine at position 37 (t(6)A37) in tRNAs that read codons beginning with adenine.</text>
</comment>
<feature type="binding site" evidence="14">
    <location>
        <position position="182"/>
    </location>
    <ligand>
        <name>L-threonine</name>
        <dbReference type="ChEBI" id="CHEBI:57926"/>
    </ligand>
</feature>
<dbReference type="Proteomes" id="UP000245839">
    <property type="component" value="Unassembled WGS sequence"/>
</dbReference>
<evidence type="ECO:0000313" key="16">
    <source>
        <dbReference type="EMBL" id="PWJ10328.1"/>
    </source>
</evidence>
<reference evidence="16 18" key="2">
    <citation type="submission" date="2018-03" db="EMBL/GenBank/DDBJ databases">
        <title>Genomic Encyclopedia of Archaeal and Bacterial Type Strains, Phase II (KMG-II): from individual species to whole genera.</title>
        <authorList>
            <person name="Goeker M."/>
        </authorList>
    </citation>
    <scope>NUCLEOTIDE SEQUENCE [LARGE SCALE GENOMIC DNA]</scope>
    <source>
        <strain evidence="16 18">DSM 25227</strain>
    </source>
</reference>
<dbReference type="Pfam" id="PF03481">
    <property type="entry name" value="Sua5_C"/>
    <property type="match status" value="1"/>
</dbReference>
<feature type="binding site" evidence="14">
    <location>
        <position position="230"/>
    </location>
    <ligand>
        <name>ATP</name>
        <dbReference type="ChEBI" id="CHEBI:30616"/>
    </ligand>
</feature>
<dbReference type="InterPro" id="IPR017945">
    <property type="entry name" value="DHBP_synth_RibB-like_a/b_dom"/>
</dbReference>
<feature type="binding site" evidence="14">
    <location>
        <position position="194"/>
    </location>
    <ligand>
        <name>ATP</name>
        <dbReference type="ChEBI" id="CHEBI:30616"/>
    </ligand>
</feature>
<comment type="similarity">
    <text evidence="2 13">Belongs to the SUA5 family.</text>
</comment>
<dbReference type="Pfam" id="PF01300">
    <property type="entry name" value="Sua5_yciO_yrdC"/>
    <property type="match status" value="1"/>
</dbReference>
<organism evidence="17 19">
    <name type="scientific">Jannaschia seohaensis</name>
    <dbReference type="NCBI Taxonomy" id="475081"/>
    <lineage>
        <taxon>Bacteria</taxon>
        <taxon>Pseudomonadati</taxon>
        <taxon>Pseudomonadota</taxon>
        <taxon>Alphaproteobacteria</taxon>
        <taxon>Rhodobacterales</taxon>
        <taxon>Roseobacteraceae</taxon>
        <taxon>Jannaschia</taxon>
    </lineage>
</organism>
<evidence type="ECO:0000256" key="5">
    <source>
        <dbReference type="ARBA" id="ARBA00022490"/>
    </source>
</evidence>
<protein>
    <recommendedName>
        <fullName evidence="4 13">Threonylcarbamoyl-AMP synthase</fullName>
        <shortName evidence="13">TC-AMP synthase</shortName>
        <ecNumber evidence="3 13">2.7.7.87</ecNumber>
    </recommendedName>
    <alternativeName>
        <fullName evidence="11 13">L-threonylcarbamoyladenylate synthase</fullName>
    </alternativeName>
</protein>
<dbReference type="InterPro" id="IPR005145">
    <property type="entry name" value="Sua5_C"/>
</dbReference>
<evidence type="ECO:0000256" key="11">
    <source>
        <dbReference type="ARBA" id="ARBA00029774"/>
    </source>
</evidence>
<dbReference type="SUPFAM" id="SSF55821">
    <property type="entry name" value="YrdC/RibB"/>
    <property type="match status" value="1"/>
</dbReference>
<evidence type="ECO:0000256" key="1">
    <source>
        <dbReference type="ARBA" id="ARBA00004496"/>
    </source>
</evidence>
<dbReference type="GO" id="GO:0003725">
    <property type="term" value="F:double-stranded RNA binding"/>
    <property type="evidence" value="ECO:0007669"/>
    <property type="project" value="UniProtKB-UniRule"/>
</dbReference>
<reference evidence="17 19" key="1">
    <citation type="submission" date="2016-10" db="EMBL/GenBank/DDBJ databases">
        <authorList>
            <person name="Cai Z."/>
        </authorList>
    </citation>
    <scope>NUCLEOTIDE SEQUENCE [LARGE SCALE GENOMIC DNA]</scope>
    <source>
        <strain evidence="17 19">DSM 25227</strain>
    </source>
</reference>
<feature type="binding site" evidence="14">
    <location>
        <position position="58"/>
    </location>
    <ligand>
        <name>ATP</name>
        <dbReference type="ChEBI" id="CHEBI:30616"/>
    </ligand>
</feature>
<comment type="subcellular location">
    <subcellularLocation>
        <location evidence="1 13">Cytoplasm</location>
    </subcellularLocation>
</comment>
<feature type="binding site" evidence="14">
    <location>
        <position position="62"/>
    </location>
    <ligand>
        <name>ATP</name>
        <dbReference type="ChEBI" id="CHEBI:30616"/>
    </ligand>
</feature>
<evidence type="ECO:0000313" key="19">
    <source>
        <dbReference type="Proteomes" id="UP000251571"/>
    </source>
</evidence>
<keyword evidence="18" id="KW-1185">Reference proteome</keyword>
<dbReference type="Gene3D" id="3.90.870.10">
    <property type="entry name" value="DHBP synthase"/>
    <property type="match status" value="1"/>
</dbReference>
<evidence type="ECO:0000259" key="15">
    <source>
        <dbReference type="PROSITE" id="PS51163"/>
    </source>
</evidence>
<evidence type="ECO:0000256" key="10">
    <source>
        <dbReference type="ARBA" id="ARBA00022840"/>
    </source>
</evidence>
<dbReference type="EMBL" id="QGDJ01000024">
    <property type="protein sequence ID" value="PWJ10328.1"/>
    <property type="molecule type" value="Genomic_DNA"/>
</dbReference>
<dbReference type="PANTHER" id="PTHR17490:SF16">
    <property type="entry name" value="THREONYLCARBAMOYL-AMP SYNTHASE"/>
    <property type="match status" value="1"/>
</dbReference>
<evidence type="ECO:0000256" key="7">
    <source>
        <dbReference type="ARBA" id="ARBA00022694"/>
    </source>
</evidence>
<dbReference type="InterPro" id="IPR038385">
    <property type="entry name" value="Sua5/YwlC_C"/>
</dbReference>